<gene>
    <name evidence="2" type="ORF">G4B88_011361</name>
</gene>
<accession>A0A7J6GJS9</accession>
<evidence type="ECO:0000256" key="1">
    <source>
        <dbReference type="SAM" id="MobiDB-lite"/>
    </source>
</evidence>
<keyword evidence="3" id="KW-1185">Reference proteome</keyword>
<dbReference type="EMBL" id="JAATIQ010000101">
    <property type="protein sequence ID" value="KAF4382409.1"/>
    <property type="molecule type" value="Genomic_DNA"/>
</dbReference>
<dbReference type="Proteomes" id="UP000583929">
    <property type="component" value="Unassembled WGS sequence"/>
</dbReference>
<evidence type="ECO:0000313" key="3">
    <source>
        <dbReference type="Proteomes" id="UP000583929"/>
    </source>
</evidence>
<organism evidence="2 3">
    <name type="scientific">Cannabis sativa</name>
    <name type="common">Hemp</name>
    <name type="synonym">Marijuana</name>
    <dbReference type="NCBI Taxonomy" id="3483"/>
    <lineage>
        <taxon>Eukaryota</taxon>
        <taxon>Viridiplantae</taxon>
        <taxon>Streptophyta</taxon>
        <taxon>Embryophyta</taxon>
        <taxon>Tracheophyta</taxon>
        <taxon>Spermatophyta</taxon>
        <taxon>Magnoliopsida</taxon>
        <taxon>eudicotyledons</taxon>
        <taxon>Gunneridae</taxon>
        <taxon>Pentapetalae</taxon>
        <taxon>rosids</taxon>
        <taxon>fabids</taxon>
        <taxon>Rosales</taxon>
        <taxon>Cannabaceae</taxon>
        <taxon>Cannabis</taxon>
    </lineage>
</organism>
<sequence length="69" mass="7178">MGVGERAITGIGAGDSGIGVGGGKGESWYSERIGADLDPNLRLGPELGTQTKIQDPDLDPDRIQTELEP</sequence>
<feature type="compositionally biased region" description="Gly residues" evidence="1">
    <location>
        <begin position="11"/>
        <end position="25"/>
    </location>
</feature>
<feature type="compositionally biased region" description="Basic and acidic residues" evidence="1">
    <location>
        <begin position="59"/>
        <end position="69"/>
    </location>
</feature>
<protein>
    <submittedName>
        <fullName evidence="2">Uncharacterized protein</fullName>
    </submittedName>
</protein>
<reference evidence="2 3" key="1">
    <citation type="journal article" date="2020" name="bioRxiv">
        <title>Sequence and annotation of 42 cannabis genomes reveals extensive copy number variation in cannabinoid synthesis and pathogen resistance genes.</title>
        <authorList>
            <person name="Mckernan K.J."/>
            <person name="Helbert Y."/>
            <person name="Kane L.T."/>
            <person name="Ebling H."/>
            <person name="Zhang L."/>
            <person name="Liu B."/>
            <person name="Eaton Z."/>
            <person name="Mclaughlin S."/>
            <person name="Kingan S."/>
            <person name="Baybayan P."/>
            <person name="Concepcion G."/>
            <person name="Jordan M."/>
            <person name="Riva A."/>
            <person name="Barbazuk W."/>
            <person name="Harkins T."/>
        </authorList>
    </citation>
    <scope>NUCLEOTIDE SEQUENCE [LARGE SCALE GENOMIC DNA]</scope>
    <source>
        <strain evidence="3">cv. Jamaican Lion 4</strain>
        <tissue evidence="2">Leaf</tissue>
    </source>
</reference>
<proteinExistence type="predicted"/>
<dbReference type="AlphaFoldDB" id="A0A7J6GJS9"/>
<evidence type="ECO:0000313" key="2">
    <source>
        <dbReference type="EMBL" id="KAF4382409.1"/>
    </source>
</evidence>
<comment type="caution">
    <text evidence="2">The sequence shown here is derived from an EMBL/GenBank/DDBJ whole genome shotgun (WGS) entry which is preliminary data.</text>
</comment>
<name>A0A7J6GJS9_CANSA</name>
<feature type="region of interest" description="Disordered" evidence="1">
    <location>
        <begin position="1"/>
        <end position="69"/>
    </location>
</feature>